<dbReference type="EMBL" id="BK032847">
    <property type="protein sequence ID" value="DAF64011.1"/>
    <property type="molecule type" value="Genomic_DNA"/>
</dbReference>
<reference evidence="1" key="1">
    <citation type="journal article" date="2021" name="Proc. Natl. Acad. Sci. U.S.A.">
        <title>A Catalog of Tens of Thousands of Viruses from Human Metagenomes Reveals Hidden Associations with Chronic Diseases.</title>
        <authorList>
            <person name="Tisza M.J."/>
            <person name="Buck C.B."/>
        </authorList>
    </citation>
    <scope>NUCLEOTIDE SEQUENCE</scope>
    <source>
        <strain evidence="1">CtGkF2</strain>
    </source>
</reference>
<proteinExistence type="predicted"/>
<accession>A0A8S5TLT2</accession>
<protein>
    <submittedName>
        <fullName evidence="1">Uncharacterized protein</fullName>
    </submittedName>
</protein>
<sequence length="34" mass="3833">MRLGAHPVCFIHTVEGEHLDRSVRSSRRTNRGAS</sequence>
<organism evidence="1">
    <name type="scientific">Siphoviridae sp. ctGkF2</name>
    <dbReference type="NCBI Taxonomy" id="2827823"/>
    <lineage>
        <taxon>Viruses</taxon>
        <taxon>Duplodnaviria</taxon>
        <taxon>Heunggongvirae</taxon>
        <taxon>Uroviricota</taxon>
        <taxon>Caudoviricetes</taxon>
    </lineage>
</organism>
<name>A0A8S5TLT2_9CAUD</name>
<evidence type="ECO:0000313" key="1">
    <source>
        <dbReference type="EMBL" id="DAF64011.1"/>
    </source>
</evidence>